<dbReference type="GO" id="GO:0046872">
    <property type="term" value="F:metal ion binding"/>
    <property type="evidence" value="ECO:0007669"/>
    <property type="project" value="UniProtKB-KW"/>
</dbReference>
<dbReference type="GO" id="GO:0005886">
    <property type="term" value="C:plasma membrane"/>
    <property type="evidence" value="ECO:0007669"/>
    <property type="project" value="UniProtKB-SubCell"/>
</dbReference>
<keyword evidence="10" id="KW-0408">Iron</keyword>
<evidence type="ECO:0000256" key="5">
    <source>
        <dbReference type="ARBA" id="ARBA00022617"/>
    </source>
</evidence>
<proteinExistence type="inferred from homology"/>
<gene>
    <name evidence="13" type="ORF">MIM_c26770</name>
</gene>
<feature type="transmembrane region" description="Helical" evidence="12">
    <location>
        <begin position="256"/>
        <end position="279"/>
    </location>
</feature>
<dbReference type="PATRIC" id="fig|1247726.3.peg.2939"/>
<feature type="transmembrane region" description="Helical" evidence="12">
    <location>
        <begin position="181"/>
        <end position="203"/>
    </location>
</feature>
<dbReference type="GO" id="GO:0070069">
    <property type="term" value="C:cytochrome complex"/>
    <property type="evidence" value="ECO:0007669"/>
    <property type="project" value="InterPro"/>
</dbReference>
<feature type="transmembrane region" description="Helical" evidence="12">
    <location>
        <begin position="344"/>
        <end position="367"/>
    </location>
</feature>
<evidence type="ECO:0000256" key="10">
    <source>
        <dbReference type="ARBA" id="ARBA00023004"/>
    </source>
</evidence>
<dbReference type="PANTHER" id="PTHR30365">
    <property type="entry name" value="CYTOCHROME D UBIQUINOL OXIDASE"/>
    <property type="match status" value="1"/>
</dbReference>
<dbReference type="InterPro" id="IPR002585">
    <property type="entry name" value="Cyt-d_ubiquinol_oxidase_su_1"/>
</dbReference>
<sequence length="386" mass="42977">MWDISSLQLAKLQFFSSLSFFSVFGLSTVVLGWILLFCKGMTHRKAADGRWMEMYRFWVRIFALSITVSLLGMVFLLIQTGALWPNLLVRLGPVSGPLIVLIAALTFVIKLFVTDVMLYRQGTLSSWLHSIFVLLAALGLTIIATLLICFQSWLHFPAGLVPDTSPLTLIDWRVLILQAQAWHRIAFMISLACLGVGGLMVSISASEALAKPLNAAEQLGFRIGAGLVVLGLGLLAVCCVLFQAELFRQDTPLPTIALWAQKLVLGLLLLLAVVSLFQWGWYLKRRSEFGKLPRWAQHALVWVGPASWLVLWLTLILLSLRDGQYFVHGLITYAEAFSSEQSGVLIATVTLVMWLLFAMILAGFIFLARRAARYGVVPVRKIRRTA</sequence>
<feature type="transmembrane region" description="Helical" evidence="12">
    <location>
        <begin position="57"/>
        <end position="78"/>
    </location>
</feature>
<dbReference type="AlphaFoldDB" id="W0PDD0"/>
<dbReference type="eggNOG" id="COG1271">
    <property type="taxonomic scope" value="Bacteria"/>
</dbReference>
<evidence type="ECO:0000256" key="1">
    <source>
        <dbReference type="ARBA" id="ARBA00004651"/>
    </source>
</evidence>
<dbReference type="GO" id="GO:0016682">
    <property type="term" value="F:oxidoreductase activity, acting on diphenols and related substances as donors, oxygen as acceptor"/>
    <property type="evidence" value="ECO:0007669"/>
    <property type="project" value="TreeGrafter"/>
</dbReference>
<keyword evidence="9 12" id="KW-1133">Transmembrane helix</keyword>
<dbReference type="HOGENOM" id="CLU_030555_3_1_4"/>
<evidence type="ECO:0000256" key="7">
    <source>
        <dbReference type="ARBA" id="ARBA00022723"/>
    </source>
</evidence>
<dbReference type="OrthoDB" id="8678235at2"/>
<evidence type="ECO:0000256" key="2">
    <source>
        <dbReference type="ARBA" id="ARBA00009819"/>
    </source>
</evidence>
<evidence type="ECO:0000256" key="6">
    <source>
        <dbReference type="ARBA" id="ARBA00022692"/>
    </source>
</evidence>
<keyword evidence="3" id="KW-0813">Transport</keyword>
<keyword evidence="7" id="KW-0479">Metal-binding</keyword>
<evidence type="ECO:0000256" key="4">
    <source>
        <dbReference type="ARBA" id="ARBA00022475"/>
    </source>
</evidence>
<evidence type="ECO:0000256" key="3">
    <source>
        <dbReference type="ARBA" id="ARBA00022448"/>
    </source>
</evidence>
<dbReference type="Pfam" id="PF01654">
    <property type="entry name" value="Cyt_bd_oxida_I"/>
    <property type="match status" value="1"/>
</dbReference>
<reference evidence="13 14" key="1">
    <citation type="journal article" date="2014" name="Microbiology">
        <title>Unravelling the complete genome sequence of Advenella mimigardefordensis strain DPN7T and novel insights in the catabolism of the xenobiotic polythioester precursor 3,3'-dithiodipropionate.</title>
        <authorList>
            <person name="Wubbeler J.H."/>
            <person name="Hiessl S."/>
            <person name="Schuldes J."/>
            <person name="Thurmer A."/>
            <person name="Daniel R."/>
            <person name="Steinbuchel A."/>
        </authorList>
    </citation>
    <scope>NUCLEOTIDE SEQUENCE [LARGE SCALE GENOMIC DNA]</scope>
    <source>
        <strain evidence="14">DSM 17166 / LMG 22922 / DPN7</strain>
    </source>
</reference>
<evidence type="ECO:0000256" key="9">
    <source>
        <dbReference type="ARBA" id="ARBA00022989"/>
    </source>
</evidence>
<name>W0PDD0_ADVMD</name>
<keyword evidence="6 12" id="KW-0812">Transmembrane</keyword>
<keyword evidence="11 12" id="KW-0472">Membrane</keyword>
<comment type="subcellular location">
    <subcellularLocation>
        <location evidence="1">Cell membrane</location>
        <topology evidence="1">Multi-pass membrane protein</topology>
    </subcellularLocation>
</comment>
<feature type="transmembrane region" description="Helical" evidence="12">
    <location>
        <begin position="223"/>
        <end position="244"/>
    </location>
</feature>
<feature type="transmembrane region" description="Helical" evidence="12">
    <location>
        <begin position="131"/>
        <end position="154"/>
    </location>
</feature>
<evidence type="ECO:0000256" key="8">
    <source>
        <dbReference type="ARBA" id="ARBA00022982"/>
    </source>
</evidence>
<feature type="transmembrane region" description="Helical" evidence="12">
    <location>
        <begin position="299"/>
        <end position="320"/>
    </location>
</feature>
<dbReference type="GO" id="GO:0019646">
    <property type="term" value="P:aerobic electron transport chain"/>
    <property type="evidence" value="ECO:0007669"/>
    <property type="project" value="InterPro"/>
</dbReference>
<feature type="transmembrane region" description="Helical" evidence="12">
    <location>
        <begin position="98"/>
        <end position="119"/>
    </location>
</feature>
<keyword evidence="4" id="KW-1003">Cell membrane</keyword>
<evidence type="ECO:0000256" key="11">
    <source>
        <dbReference type="ARBA" id="ARBA00023136"/>
    </source>
</evidence>
<dbReference type="PANTHER" id="PTHR30365:SF14">
    <property type="entry name" value="CYTOCHROME BD MENAQUINOL OXIDASE SUBUNIT I-RELATED"/>
    <property type="match status" value="1"/>
</dbReference>
<feature type="transmembrane region" description="Helical" evidence="12">
    <location>
        <begin position="12"/>
        <end position="36"/>
    </location>
</feature>
<protein>
    <submittedName>
        <fullName evidence="13">Putative cytochrome d ubiquinol oxidase subunit 1</fullName>
    </submittedName>
</protein>
<dbReference type="STRING" id="1247726.MIM_c26770"/>
<keyword evidence="5" id="KW-0349">Heme</keyword>
<dbReference type="EMBL" id="CP003915">
    <property type="protein sequence ID" value="AHG64746.1"/>
    <property type="molecule type" value="Genomic_DNA"/>
</dbReference>
<evidence type="ECO:0000313" key="13">
    <source>
        <dbReference type="EMBL" id="AHG64746.1"/>
    </source>
</evidence>
<evidence type="ECO:0000313" key="14">
    <source>
        <dbReference type="Proteomes" id="UP000019095"/>
    </source>
</evidence>
<dbReference type="KEGG" id="amim:MIM_c26770"/>
<keyword evidence="14" id="KW-1185">Reference proteome</keyword>
<dbReference type="RefSeq" id="WP_025373395.1">
    <property type="nucleotide sequence ID" value="NZ_CP003915.1"/>
</dbReference>
<evidence type="ECO:0000256" key="12">
    <source>
        <dbReference type="SAM" id="Phobius"/>
    </source>
</evidence>
<dbReference type="GO" id="GO:0020037">
    <property type="term" value="F:heme binding"/>
    <property type="evidence" value="ECO:0007669"/>
    <property type="project" value="TreeGrafter"/>
</dbReference>
<comment type="similarity">
    <text evidence="2">Belongs to the cytochrome ubiquinol oxidase subunit 1 family.</text>
</comment>
<organism evidence="13 14">
    <name type="scientific">Advenella mimigardefordensis (strain DSM 17166 / LMG 22922 / DPN7)</name>
    <dbReference type="NCBI Taxonomy" id="1247726"/>
    <lineage>
        <taxon>Bacteria</taxon>
        <taxon>Pseudomonadati</taxon>
        <taxon>Pseudomonadota</taxon>
        <taxon>Betaproteobacteria</taxon>
        <taxon>Burkholderiales</taxon>
        <taxon>Alcaligenaceae</taxon>
    </lineage>
</organism>
<dbReference type="Proteomes" id="UP000019095">
    <property type="component" value="Chromosome"/>
</dbReference>
<accession>W0PDD0</accession>
<dbReference type="GO" id="GO:0009055">
    <property type="term" value="F:electron transfer activity"/>
    <property type="evidence" value="ECO:0007669"/>
    <property type="project" value="InterPro"/>
</dbReference>
<keyword evidence="8" id="KW-0249">Electron transport</keyword>